<evidence type="ECO:0000313" key="1">
    <source>
        <dbReference type="EMBL" id="AHJ87229.1"/>
    </source>
</evidence>
<gene>
    <name evidence="1" type="ORF">BCP8-2_191</name>
</gene>
<dbReference type="Proteomes" id="UP000033014">
    <property type="component" value="Segment"/>
</dbReference>
<dbReference type="RefSeq" id="YP_009149752.1">
    <property type="nucleotide sequence ID" value="NC_027355.1"/>
</dbReference>
<accession>A0A0E3D9K0</accession>
<evidence type="ECO:0008006" key="3">
    <source>
        <dbReference type="Google" id="ProtNLM"/>
    </source>
</evidence>
<proteinExistence type="predicted"/>
<sequence length="63" mass="7377">MDNVNCSECGYFKTYINRKEMARQGTDETIFLHVCENINRPPVVTDSSVAKDCEYYDDDSWMK</sequence>
<dbReference type="KEGG" id="vg:24723455"/>
<dbReference type="OrthoDB" id="39871at10239"/>
<dbReference type="EMBL" id="KJ081346">
    <property type="protein sequence ID" value="AHJ87229.1"/>
    <property type="molecule type" value="Genomic_DNA"/>
</dbReference>
<reference evidence="1 2" key="2">
    <citation type="journal article" date="2015" name="Arch. Virol.">
        <title>Complete genome sequence analysis and identification of putative metallo-beta-lactamase and SpoIIIE homologs in Bacillus cereus group phage BCP8-2, a new member of the proposed Bastille-like group.</title>
        <authorList>
            <person name="Asare P.T."/>
            <person name="Bandara N."/>
            <person name="Jeong T.Y."/>
            <person name="Ryu S."/>
            <person name="Klumpp J."/>
            <person name="Kim K.P."/>
        </authorList>
    </citation>
    <scope>NUCLEOTIDE SEQUENCE [LARGE SCALE GENOMIC DNA]</scope>
    <source>
        <strain evidence="1">BCP8-2</strain>
    </source>
</reference>
<keyword evidence="2" id="KW-1185">Reference proteome</keyword>
<evidence type="ECO:0000313" key="2">
    <source>
        <dbReference type="Proteomes" id="UP000033014"/>
    </source>
</evidence>
<protein>
    <recommendedName>
        <fullName evidence="3">TFIIS-type domain-containing protein</fullName>
    </recommendedName>
</protein>
<organism evidence="1 2">
    <name type="scientific">Bacillus phage BCP8-2</name>
    <dbReference type="NCBI Taxonomy" id="1129192"/>
    <lineage>
        <taxon>Viruses</taxon>
        <taxon>Duplodnaviria</taxon>
        <taxon>Heunggongvirae</taxon>
        <taxon>Uroviricota</taxon>
        <taxon>Caudoviricetes</taxon>
        <taxon>Herelleviridae</taxon>
        <taxon>Bastillevirinae</taxon>
        <taxon>Caeruleovirus</taxon>
        <taxon>Caeruleovirus BCP82</taxon>
    </lineage>
</organism>
<name>A0A0E3D9K0_9CAUD</name>
<reference evidence="2" key="1">
    <citation type="submission" date="2014-01" db="EMBL/GenBank/DDBJ databases">
        <title>Genomic and Proteomic Analysis of Broad Host Range Virulent Bacillus Group Phage BCP8-2 Leading To the Creation of New Genus within Myoviruses.</title>
        <authorList>
            <person name="Bandara N."/>
            <person name="Asare P.T."/>
            <person name="Kim K.P."/>
        </authorList>
    </citation>
    <scope>NUCLEOTIDE SEQUENCE [LARGE SCALE GENOMIC DNA]</scope>
</reference>
<dbReference type="GeneID" id="24723455"/>